<dbReference type="Proteomes" id="UP000237752">
    <property type="component" value="Unassembled WGS sequence"/>
</dbReference>
<protein>
    <recommendedName>
        <fullName evidence="4">FAR-17a/AIG1-like protein</fullName>
    </recommendedName>
</protein>
<comment type="caution">
    <text evidence="2">The sequence shown here is derived from an EMBL/GenBank/DDBJ whole genome shotgun (WGS) entry which is preliminary data.</text>
</comment>
<organism evidence="2 3">
    <name type="scientific">Antricoccus suffuscus</name>
    <dbReference type="NCBI Taxonomy" id="1629062"/>
    <lineage>
        <taxon>Bacteria</taxon>
        <taxon>Bacillati</taxon>
        <taxon>Actinomycetota</taxon>
        <taxon>Actinomycetes</taxon>
        <taxon>Geodermatophilales</taxon>
        <taxon>Antricoccaceae</taxon>
        <taxon>Antricoccus</taxon>
    </lineage>
</organism>
<dbReference type="InterPro" id="IPR049713">
    <property type="entry name" value="Pr6Pr-like"/>
</dbReference>
<keyword evidence="1" id="KW-0472">Membrane</keyword>
<keyword evidence="3" id="KW-1185">Reference proteome</keyword>
<feature type="transmembrane region" description="Helical" evidence="1">
    <location>
        <begin position="58"/>
        <end position="78"/>
    </location>
</feature>
<feature type="transmembrane region" description="Helical" evidence="1">
    <location>
        <begin position="186"/>
        <end position="212"/>
    </location>
</feature>
<gene>
    <name evidence="2" type="ORF">CLV47_104230</name>
</gene>
<dbReference type="EMBL" id="PVUE01000004">
    <property type="protein sequence ID" value="PRZ42882.1"/>
    <property type="molecule type" value="Genomic_DNA"/>
</dbReference>
<sequence length="228" mass="25340">MPATSSRLDRIARPWHLLTALVSALSLIVQVVLVIRGVNVLADESGQIAPVGIRILRFFSYFTVQSNILVIITCLALAAAPQRDGKVWRVLRIDALVGITVTLIVYHFALRPILDLHGISAVTDIGFHYVTPLLAIIGWMLFGPRHRIDRDTVAWSLLWPALYFAYSLIHGAISDWYPYPFVDVGVIGYLVALRNVVLVCILLAAIGALYVYGDRKLPVTSVSRRRGR</sequence>
<evidence type="ECO:0008006" key="4">
    <source>
        <dbReference type="Google" id="ProtNLM"/>
    </source>
</evidence>
<name>A0A2T1A2P8_9ACTN</name>
<feature type="transmembrane region" description="Helical" evidence="1">
    <location>
        <begin position="154"/>
        <end position="174"/>
    </location>
</feature>
<evidence type="ECO:0000256" key="1">
    <source>
        <dbReference type="SAM" id="Phobius"/>
    </source>
</evidence>
<dbReference type="NCBIfam" id="NF038065">
    <property type="entry name" value="Pr6Pr"/>
    <property type="match status" value="1"/>
</dbReference>
<accession>A0A2T1A2P8</accession>
<feature type="transmembrane region" description="Helical" evidence="1">
    <location>
        <begin position="15"/>
        <end position="38"/>
    </location>
</feature>
<dbReference type="OrthoDB" id="9809977at2"/>
<proteinExistence type="predicted"/>
<reference evidence="2 3" key="1">
    <citation type="submission" date="2018-03" db="EMBL/GenBank/DDBJ databases">
        <title>Genomic Encyclopedia of Archaeal and Bacterial Type Strains, Phase II (KMG-II): from individual species to whole genera.</title>
        <authorList>
            <person name="Goeker M."/>
        </authorList>
    </citation>
    <scope>NUCLEOTIDE SEQUENCE [LARGE SCALE GENOMIC DNA]</scope>
    <source>
        <strain evidence="2 3">DSM 100065</strain>
    </source>
</reference>
<dbReference type="AlphaFoldDB" id="A0A2T1A2P8"/>
<dbReference type="RefSeq" id="WP_146135313.1">
    <property type="nucleotide sequence ID" value="NZ_PVUE01000004.1"/>
</dbReference>
<keyword evidence="1" id="KW-1133">Transmembrane helix</keyword>
<feature type="transmembrane region" description="Helical" evidence="1">
    <location>
        <begin position="90"/>
        <end position="109"/>
    </location>
</feature>
<evidence type="ECO:0000313" key="3">
    <source>
        <dbReference type="Proteomes" id="UP000237752"/>
    </source>
</evidence>
<evidence type="ECO:0000313" key="2">
    <source>
        <dbReference type="EMBL" id="PRZ42882.1"/>
    </source>
</evidence>
<feature type="transmembrane region" description="Helical" evidence="1">
    <location>
        <begin position="121"/>
        <end position="142"/>
    </location>
</feature>
<keyword evidence="1" id="KW-0812">Transmembrane</keyword>